<dbReference type="AlphaFoldDB" id="A0A4Q1BTP1"/>
<gene>
    <name evidence="2" type="ORF">M231_01359</name>
</gene>
<organism evidence="2 3">
    <name type="scientific">Tremella mesenterica</name>
    <name type="common">Jelly fungus</name>
    <dbReference type="NCBI Taxonomy" id="5217"/>
    <lineage>
        <taxon>Eukaryota</taxon>
        <taxon>Fungi</taxon>
        <taxon>Dikarya</taxon>
        <taxon>Basidiomycota</taxon>
        <taxon>Agaricomycotina</taxon>
        <taxon>Tremellomycetes</taxon>
        <taxon>Tremellales</taxon>
        <taxon>Tremellaceae</taxon>
        <taxon>Tremella</taxon>
    </lineage>
</organism>
<feature type="region of interest" description="Disordered" evidence="1">
    <location>
        <begin position="193"/>
        <end position="242"/>
    </location>
</feature>
<reference evidence="2 3" key="1">
    <citation type="submission" date="2016-06" db="EMBL/GenBank/DDBJ databases">
        <title>Evolution of pathogenesis and genome organization in the Tremellales.</title>
        <authorList>
            <person name="Cuomo C."/>
            <person name="Litvintseva A."/>
            <person name="Heitman J."/>
            <person name="Chen Y."/>
            <person name="Sun S."/>
            <person name="Springer D."/>
            <person name="Dromer F."/>
            <person name="Young S."/>
            <person name="Zeng Q."/>
            <person name="Chapman S."/>
            <person name="Gujja S."/>
            <person name="Saif S."/>
            <person name="Birren B."/>
        </authorList>
    </citation>
    <scope>NUCLEOTIDE SEQUENCE [LARGE SCALE GENOMIC DNA]</scope>
    <source>
        <strain evidence="2 3">ATCC 28783</strain>
    </source>
</reference>
<evidence type="ECO:0000256" key="1">
    <source>
        <dbReference type="SAM" id="MobiDB-lite"/>
    </source>
</evidence>
<dbReference type="InParanoid" id="A0A4Q1BTP1"/>
<keyword evidence="3" id="KW-1185">Reference proteome</keyword>
<dbReference type="EMBL" id="SDIL01000009">
    <property type="protein sequence ID" value="RXK41453.1"/>
    <property type="molecule type" value="Genomic_DNA"/>
</dbReference>
<evidence type="ECO:0000313" key="3">
    <source>
        <dbReference type="Proteomes" id="UP000289152"/>
    </source>
</evidence>
<feature type="region of interest" description="Disordered" evidence="1">
    <location>
        <begin position="308"/>
        <end position="330"/>
    </location>
</feature>
<dbReference type="Proteomes" id="UP000289152">
    <property type="component" value="Unassembled WGS sequence"/>
</dbReference>
<sequence>MPNECVPDGELPWEVTSGPCSSGDPASTRLRLMHPVVSPALLSKYAQDCAVEVQSRINSIPPGKSTVDTERAELLTSLVREGQSLHFTHDDGLWTLKSTCTKENKPLTVTDQEMRFLMDCIQGRQYSDVNTPSQTIPRTGISIVSQWKLLLPQTNKHSLPSAVCEEMTIIETIGPETSLDRLQSKISKLIPSVRNDSGINSGDDSSDLAPLLGQESPSDPPDAPIESPTETQNTKGASCADNSLGRKLKVMLRTAGNTTIGTMGKVLRGSSLGPPTTSSLAGRRVGHGDISGPGSDAKPWPAFTVMPGMKSEETSGPNLPGEAEGASILI</sequence>
<protein>
    <submittedName>
        <fullName evidence="2">Uncharacterized protein</fullName>
    </submittedName>
</protein>
<proteinExistence type="predicted"/>
<name>A0A4Q1BTP1_TREME</name>
<comment type="caution">
    <text evidence="2">The sequence shown here is derived from an EMBL/GenBank/DDBJ whole genome shotgun (WGS) entry which is preliminary data.</text>
</comment>
<accession>A0A4Q1BTP1</accession>
<evidence type="ECO:0000313" key="2">
    <source>
        <dbReference type="EMBL" id="RXK41453.1"/>
    </source>
</evidence>